<dbReference type="Pfam" id="PF02310">
    <property type="entry name" value="B12-binding"/>
    <property type="match status" value="1"/>
</dbReference>
<name>A0A918EQG2_9ACTN</name>
<dbReference type="SUPFAM" id="SSF52242">
    <property type="entry name" value="Cobalamin (vitamin B12)-binding domain"/>
    <property type="match status" value="1"/>
</dbReference>
<keyword evidence="5" id="KW-1185">Reference proteome</keyword>
<evidence type="ECO:0000256" key="1">
    <source>
        <dbReference type="ARBA" id="ARBA00022723"/>
    </source>
</evidence>
<dbReference type="Gene3D" id="3.40.50.280">
    <property type="entry name" value="Cobalamin-binding domain"/>
    <property type="match status" value="1"/>
</dbReference>
<evidence type="ECO:0000259" key="3">
    <source>
        <dbReference type="PROSITE" id="PS51332"/>
    </source>
</evidence>
<dbReference type="PANTHER" id="PTHR45833:SF1">
    <property type="entry name" value="METHIONINE SYNTHASE"/>
    <property type="match status" value="1"/>
</dbReference>
<dbReference type="Pfam" id="PF02607">
    <property type="entry name" value="B12-binding_2"/>
    <property type="match status" value="1"/>
</dbReference>
<dbReference type="Gene3D" id="1.10.1240.10">
    <property type="entry name" value="Methionine synthase domain"/>
    <property type="match status" value="1"/>
</dbReference>
<evidence type="ECO:0000313" key="5">
    <source>
        <dbReference type="Proteomes" id="UP000620156"/>
    </source>
</evidence>
<reference evidence="4" key="2">
    <citation type="submission" date="2020-09" db="EMBL/GenBank/DDBJ databases">
        <authorList>
            <person name="Sun Q."/>
            <person name="Ohkuma M."/>
        </authorList>
    </citation>
    <scope>NUCLEOTIDE SEQUENCE</scope>
    <source>
        <strain evidence="4">JCM 3131</strain>
    </source>
</reference>
<dbReference type="GO" id="GO:0046653">
    <property type="term" value="P:tetrahydrofolate metabolic process"/>
    <property type="evidence" value="ECO:0007669"/>
    <property type="project" value="TreeGrafter"/>
</dbReference>
<dbReference type="PROSITE" id="PS51332">
    <property type="entry name" value="B12_BINDING"/>
    <property type="match status" value="1"/>
</dbReference>
<dbReference type="InterPro" id="IPR050554">
    <property type="entry name" value="Met_Synthase/Corrinoid"/>
</dbReference>
<dbReference type="Proteomes" id="UP000620156">
    <property type="component" value="Unassembled WGS sequence"/>
</dbReference>
<evidence type="ECO:0000313" key="4">
    <source>
        <dbReference type="EMBL" id="GGQ55473.1"/>
    </source>
</evidence>
<dbReference type="GO" id="GO:0050667">
    <property type="term" value="P:homocysteine metabolic process"/>
    <property type="evidence" value="ECO:0007669"/>
    <property type="project" value="TreeGrafter"/>
</dbReference>
<feature type="domain" description="B12-binding" evidence="3">
    <location>
        <begin position="100"/>
        <end position="226"/>
    </location>
</feature>
<sequence length="366" mass="38646">MTDTGKTAADLRDRLWSAVLGGDAYTATDTLYQGLDIGLDTETLLLDVIGAVQEKVGTEWAADRITVAQEHAATAVNERVVTALVPSSPVPADTGWGPSRGRVTVACVEGEWHAFPARLVAEVLALRGWQVDYLGAQTPGPHLITHLRRTGADAVLLSSSLPTRLPTAHAMIAACQAAGVPVMVGGRAFGPDGRYARACGADRWAANAREAATALEGGLTAATPSPGSTTARQPVDDLPHLADQEYTMVVKSRTRLVEETLAGLREEVPALRLYTDVQHERTAEDHAHIVDFLAAALYVDDTALFTGFIGWTADVLEARSVSPRCLVPGLHLLARRLHDFPRATALLHAGAATVAARPGTGPGNTA</sequence>
<evidence type="ECO:0000256" key="2">
    <source>
        <dbReference type="ARBA" id="ARBA00023285"/>
    </source>
</evidence>
<dbReference type="InterPro" id="IPR003759">
    <property type="entry name" value="Cbl-bd_cap"/>
</dbReference>
<protein>
    <submittedName>
        <fullName evidence="4">Cobalamin-binding protein</fullName>
    </submittedName>
</protein>
<dbReference type="InterPro" id="IPR006158">
    <property type="entry name" value="Cobalamin-bd"/>
</dbReference>
<keyword evidence="1" id="KW-0479">Metal-binding</keyword>
<accession>A0A918EQG2</accession>
<dbReference type="GO" id="GO:0031419">
    <property type="term" value="F:cobalamin binding"/>
    <property type="evidence" value="ECO:0007669"/>
    <property type="project" value="InterPro"/>
</dbReference>
<dbReference type="PANTHER" id="PTHR45833">
    <property type="entry name" value="METHIONINE SYNTHASE"/>
    <property type="match status" value="1"/>
</dbReference>
<keyword evidence="2" id="KW-0170">Cobalt</keyword>
<dbReference type="GO" id="GO:0008705">
    <property type="term" value="F:methionine synthase activity"/>
    <property type="evidence" value="ECO:0007669"/>
    <property type="project" value="TreeGrafter"/>
</dbReference>
<dbReference type="CDD" id="cd02065">
    <property type="entry name" value="B12-binding_like"/>
    <property type="match status" value="1"/>
</dbReference>
<reference evidence="4" key="1">
    <citation type="journal article" date="2014" name="Int. J. Syst. Evol. Microbiol.">
        <title>Complete genome sequence of Corynebacterium casei LMG S-19264T (=DSM 44701T), isolated from a smear-ripened cheese.</title>
        <authorList>
            <consortium name="US DOE Joint Genome Institute (JGI-PGF)"/>
            <person name="Walter F."/>
            <person name="Albersmeier A."/>
            <person name="Kalinowski J."/>
            <person name="Ruckert C."/>
        </authorList>
    </citation>
    <scope>NUCLEOTIDE SEQUENCE</scope>
    <source>
        <strain evidence="4">JCM 3131</strain>
    </source>
</reference>
<gene>
    <name evidence="4" type="ORF">GCM10010145_26590</name>
</gene>
<dbReference type="GO" id="GO:0005829">
    <property type="term" value="C:cytosol"/>
    <property type="evidence" value="ECO:0007669"/>
    <property type="project" value="TreeGrafter"/>
</dbReference>
<dbReference type="EMBL" id="BMQK01000004">
    <property type="protein sequence ID" value="GGQ55473.1"/>
    <property type="molecule type" value="Genomic_DNA"/>
</dbReference>
<dbReference type="AlphaFoldDB" id="A0A918EQG2"/>
<dbReference type="InterPro" id="IPR036724">
    <property type="entry name" value="Cobalamin-bd_sf"/>
</dbReference>
<organism evidence="4 5">
    <name type="scientific">Streptomyces ruber</name>
    <dbReference type="NCBI Taxonomy" id="83378"/>
    <lineage>
        <taxon>Bacteria</taxon>
        <taxon>Bacillati</taxon>
        <taxon>Actinomycetota</taxon>
        <taxon>Actinomycetes</taxon>
        <taxon>Kitasatosporales</taxon>
        <taxon>Streptomycetaceae</taxon>
        <taxon>Streptomyces</taxon>
    </lineage>
</organism>
<dbReference type="InterPro" id="IPR036594">
    <property type="entry name" value="Meth_synthase_dom"/>
</dbReference>
<dbReference type="GO" id="GO:0046872">
    <property type="term" value="F:metal ion binding"/>
    <property type="evidence" value="ECO:0007669"/>
    <property type="project" value="UniProtKB-KW"/>
</dbReference>
<comment type="caution">
    <text evidence="4">The sequence shown here is derived from an EMBL/GenBank/DDBJ whole genome shotgun (WGS) entry which is preliminary data.</text>
</comment>
<proteinExistence type="predicted"/>
<dbReference type="RefSeq" id="WP_189216956.1">
    <property type="nucleotide sequence ID" value="NZ_BMQK01000004.1"/>
</dbReference>